<gene>
    <name evidence="4" type="ORF">LQ564_11245</name>
</gene>
<dbReference type="Gene3D" id="3.40.1080.20">
    <property type="entry name" value="Acetyl-CoA hydrolase/transferase C-terminal domain"/>
    <property type="match status" value="1"/>
</dbReference>
<dbReference type="EMBL" id="JAJNOC010000003">
    <property type="protein sequence ID" value="MCD2516881.1"/>
    <property type="molecule type" value="Genomic_DNA"/>
</dbReference>
<dbReference type="InterPro" id="IPR038460">
    <property type="entry name" value="AcetylCoA_hyd_C_sf"/>
</dbReference>
<comment type="similarity">
    <text evidence="1">Belongs to the acetyl-CoA hydrolase/transferase family.</text>
</comment>
<evidence type="ECO:0000256" key="1">
    <source>
        <dbReference type="ARBA" id="ARBA00009632"/>
    </source>
</evidence>
<dbReference type="NCBIfam" id="TIGR03458">
    <property type="entry name" value="YgfH_subfam"/>
    <property type="match status" value="1"/>
</dbReference>
<dbReference type="InterPro" id="IPR037171">
    <property type="entry name" value="NagB/RpiA_transferase-like"/>
</dbReference>
<dbReference type="GO" id="GO:0016787">
    <property type="term" value="F:hydrolase activity"/>
    <property type="evidence" value="ECO:0007669"/>
    <property type="project" value="UniProtKB-KW"/>
</dbReference>
<evidence type="ECO:0000259" key="3">
    <source>
        <dbReference type="Pfam" id="PF13336"/>
    </source>
</evidence>
<reference evidence="4" key="1">
    <citation type="submission" date="2021-11" db="EMBL/GenBank/DDBJ databases">
        <title>The complete genome of Massilia sp sp. G4R7.</title>
        <authorList>
            <person name="Liu L."/>
            <person name="Yue J."/>
            <person name="Yuan J."/>
            <person name="Yang F."/>
            <person name="Li L."/>
        </authorList>
    </citation>
    <scope>NUCLEOTIDE SEQUENCE</scope>
    <source>
        <strain evidence="4">G4R7</strain>
    </source>
</reference>
<dbReference type="InterPro" id="IPR026888">
    <property type="entry name" value="AcetylCoA_hyd_C"/>
</dbReference>
<dbReference type="Gene3D" id="3.30.750.70">
    <property type="entry name" value="4-hydroxybutyrate coenzyme like domains"/>
    <property type="match status" value="1"/>
</dbReference>
<evidence type="ECO:0000259" key="2">
    <source>
        <dbReference type="Pfam" id="PF02550"/>
    </source>
</evidence>
<protein>
    <submittedName>
        <fullName evidence="4">Acetyl-CoA hydrolase/transferase family protein</fullName>
    </submittedName>
</protein>
<dbReference type="PANTHER" id="PTHR43609:SF1">
    <property type="entry name" value="ACETYL-COA HYDROLASE"/>
    <property type="match status" value="1"/>
</dbReference>
<feature type="domain" description="Acetyl-CoA hydrolase/transferase N-terminal" evidence="2">
    <location>
        <begin position="21"/>
        <end position="221"/>
    </location>
</feature>
<feature type="domain" description="Acetyl-CoA hydrolase/transferase C-terminal" evidence="3">
    <location>
        <begin position="326"/>
        <end position="468"/>
    </location>
</feature>
<evidence type="ECO:0000313" key="5">
    <source>
        <dbReference type="Proteomes" id="UP001179361"/>
    </source>
</evidence>
<keyword evidence="5" id="KW-1185">Reference proteome</keyword>
<dbReference type="Proteomes" id="UP001179361">
    <property type="component" value="Unassembled WGS sequence"/>
</dbReference>
<dbReference type="Gene3D" id="3.40.1080.10">
    <property type="entry name" value="Glutaconate Coenzyme A-transferase"/>
    <property type="match status" value="1"/>
</dbReference>
<evidence type="ECO:0000313" key="4">
    <source>
        <dbReference type="EMBL" id="MCD2516881.1"/>
    </source>
</evidence>
<keyword evidence="4" id="KW-0378">Hydrolase</keyword>
<comment type="caution">
    <text evidence="4">The sequence shown here is derived from an EMBL/GenBank/DDBJ whole genome shotgun (WGS) entry which is preliminary data.</text>
</comment>
<dbReference type="RefSeq" id="WP_231058203.1">
    <property type="nucleotide sequence ID" value="NZ_JAJNOC010000003.1"/>
</dbReference>
<proteinExistence type="inferred from homology"/>
<dbReference type="PANTHER" id="PTHR43609">
    <property type="entry name" value="ACETYL-COA HYDROLASE"/>
    <property type="match status" value="1"/>
</dbReference>
<dbReference type="SUPFAM" id="SSF100950">
    <property type="entry name" value="NagB/RpiA/CoA transferase-like"/>
    <property type="match status" value="2"/>
</dbReference>
<name>A0ABS8Q562_9BURK</name>
<accession>A0ABS8Q562</accession>
<sequence length="502" mass="54696">MHHDQHVQHDRIRLPALRERITSAAGAAEWIRDGMTVGMSGFTRAGDAKAVPLALADRARQEPLKITLITGASLGSDIDKTLAESGVLARRMPFQADPALRAAINRGEVMFVDQHLSETVELLRTRQIAPVDVAVIEAVAITETGAIIPTTSVGNSASFAILAEKVIVEINLSQSPALEGLHDIFIPKHRPQREPMPLMHVDDRIGTRAIEIPPEKIVAIVMTEKQDSASTILPPDAETAAIAGHLIDFFNAEIAQGRLTERLMPIQAGIGTIANAVVSGLIDGPFKHLTMYSEVLQDSTFELFDAGKLDFASGSSITLSEAKAREVFGNIERYKDRLVLRPQEVSNHPEVIRRLGIIAINTALECDIYGNVNSTHVQGTHMMNGIGGSGDFARNAYLSVFATKSLAKGGRISSIVPMVPHVDHNEHDVDIVVTEIGLADLRGLAPRERAQHIIEHCVAEPYRQMLKAYVEEANQGGGQTPHVLEKAFSWHVRYRETGSMLP</sequence>
<organism evidence="4 5">
    <name type="scientific">Massilia phyllostachyos</name>
    <dbReference type="NCBI Taxonomy" id="2898585"/>
    <lineage>
        <taxon>Bacteria</taxon>
        <taxon>Pseudomonadati</taxon>
        <taxon>Pseudomonadota</taxon>
        <taxon>Betaproteobacteria</taxon>
        <taxon>Burkholderiales</taxon>
        <taxon>Oxalobacteraceae</taxon>
        <taxon>Telluria group</taxon>
        <taxon>Massilia</taxon>
    </lineage>
</organism>
<dbReference type="InterPro" id="IPR017821">
    <property type="entry name" value="Succinate_CoA_transferase"/>
</dbReference>
<dbReference type="Pfam" id="PF13336">
    <property type="entry name" value="AcetylCoA_hyd_C"/>
    <property type="match status" value="1"/>
</dbReference>
<dbReference type="InterPro" id="IPR003702">
    <property type="entry name" value="ActCoA_hydro_N"/>
</dbReference>
<dbReference type="Pfam" id="PF02550">
    <property type="entry name" value="AcetylCoA_hydro"/>
    <property type="match status" value="1"/>
</dbReference>
<dbReference type="InterPro" id="IPR046433">
    <property type="entry name" value="ActCoA_hydro"/>
</dbReference>